<dbReference type="InterPro" id="IPR052897">
    <property type="entry name" value="Sec-Metab_Biosynth_Hydrolase"/>
</dbReference>
<dbReference type="EMBL" id="ML738775">
    <property type="protein sequence ID" value="KAE8156165.1"/>
    <property type="molecule type" value="Genomic_DNA"/>
</dbReference>
<dbReference type="GO" id="GO:0016787">
    <property type="term" value="F:hydrolase activity"/>
    <property type="evidence" value="ECO:0007669"/>
    <property type="project" value="UniProtKB-KW"/>
</dbReference>
<dbReference type="Pfam" id="PF12697">
    <property type="entry name" value="Abhydrolase_6"/>
    <property type="match status" value="1"/>
</dbReference>
<name>A0A5N6UC63_ASPTM</name>
<reference evidence="2 3" key="1">
    <citation type="submission" date="2019-04" db="EMBL/GenBank/DDBJ databases">
        <title>Friends and foes A comparative genomics study of 23 Aspergillus species from section Flavi.</title>
        <authorList>
            <consortium name="DOE Joint Genome Institute"/>
            <person name="Kjaerbolling I."/>
            <person name="Vesth T."/>
            <person name="Frisvad J.C."/>
            <person name="Nybo J.L."/>
            <person name="Theobald S."/>
            <person name="Kildgaard S."/>
            <person name="Isbrandt T."/>
            <person name="Kuo A."/>
            <person name="Sato A."/>
            <person name="Lyhne E.K."/>
            <person name="Kogle M.E."/>
            <person name="Wiebenga A."/>
            <person name="Kun R.S."/>
            <person name="Lubbers R.J."/>
            <person name="Makela M.R."/>
            <person name="Barry K."/>
            <person name="Chovatia M."/>
            <person name="Clum A."/>
            <person name="Daum C."/>
            <person name="Haridas S."/>
            <person name="He G."/>
            <person name="LaButti K."/>
            <person name="Lipzen A."/>
            <person name="Mondo S."/>
            <person name="Riley R."/>
            <person name="Salamov A."/>
            <person name="Simmons B.A."/>
            <person name="Magnuson J.K."/>
            <person name="Henrissat B."/>
            <person name="Mortensen U.H."/>
            <person name="Larsen T.O."/>
            <person name="Devries R.P."/>
            <person name="Grigoriev I.V."/>
            <person name="Machida M."/>
            <person name="Baker S.E."/>
            <person name="Andersen M.R."/>
        </authorList>
    </citation>
    <scope>NUCLEOTIDE SEQUENCE [LARGE SCALE GENOMIC DNA]</scope>
    <source>
        <strain evidence="2 3">CBS 117626</strain>
    </source>
</reference>
<proteinExistence type="predicted"/>
<dbReference type="InterPro" id="IPR029058">
    <property type="entry name" value="AB_hydrolase_fold"/>
</dbReference>
<sequence length="249" mass="26599">MSSDKPVIVIVHGAFQGPRQYQPLGEALSERGFTVVQPENPSTNTNPTAVEGKSPYDDAKNIQSMMEPHLAAGREIVVICHSYGGVPGTLALEGYQTTDRQAKGLSGGVKRIVYFTSFALPKPNMSVIDLIGNYPQGLEKQGGVVALTEGAAFGDVDEDALPSLMETVTFQSTASLETPVHFVGPCISVPKSYIICSQDSILPCEAQTSMVQALGKNTTAESIKSDHIPFLISGVRQQLFDRLAKAALM</sequence>
<dbReference type="Proteomes" id="UP000326950">
    <property type="component" value="Unassembled WGS sequence"/>
</dbReference>
<dbReference type="InterPro" id="IPR000073">
    <property type="entry name" value="AB_hydrolase_1"/>
</dbReference>
<keyword evidence="3" id="KW-1185">Reference proteome</keyword>
<feature type="domain" description="AB hydrolase-1" evidence="1">
    <location>
        <begin position="8"/>
        <end position="231"/>
    </location>
</feature>
<keyword evidence="2" id="KW-0378">Hydrolase</keyword>
<dbReference type="AlphaFoldDB" id="A0A5N6UC63"/>
<dbReference type="Gene3D" id="3.40.50.1820">
    <property type="entry name" value="alpha/beta hydrolase"/>
    <property type="match status" value="1"/>
</dbReference>
<evidence type="ECO:0000313" key="2">
    <source>
        <dbReference type="EMBL" id="KAE8156165.1"/>
    </source>
</evidence>
<organism evidence="2 3">
    <name type="scientific">Aspergillus tamarii</name>
    <dbReference type="NCBI Taxonomy" id="41984"/>
    <lineage>
        <taxon>Eukaryota</taxon>
        <taxon>Fungi</taxon>
        <taxon>Dikarya</taxon>
        <taxon>Ascomycota</taxon>
        <taxon>Pezizomycotina</taxon>
        <taxon>Eurotiomycetes</taxon>
        <taxon>Eurotiomycetidae</taxon>
        <taxon>Eurotiales</taxon>
        <taxon>Aspergillaceae</taxon>
        <taxon>Aspergillus</taxon>
        <taxon>Aspergillus subgen. Circumdati</taxon>
    </lineage>
</organism>
<evidence type="ECO:0000313" key="3">
    <source>
        <dbReference type="Proteomes" id="UP000326950"/>
    </source>
</evidence>
<evidence type="ECO:0000259" key="1">
    <source>
        <dbReference type="Pfam" id="PF12697"/>
    </source>
</evidence>
<dbReference type="PANTHER" id="PTHR37017:SF11">
    <property type="entry name" value="ESTERASE_LIPASE_THIOESTERASE DOMAIN-CONTAINING PROTEIN"/>
    <property type="match status" value="1"/>
</dbReference>
<dbReference type="PANTHER" id="PTHR37017">
    <property type="entry name" value="AB HYDROLASE-1 DOMAIN-CONTAINING PROTEIN-RELATED"/>
    <property type="match status" value="1"/>
</dbReference>
<dbReference type="SUPFAM" id="SSF53474">
    <property type="entry name" value="alpha/beta-Hydrolases"/>
    <property type="match status" value="1"/>
</dbReference>
<protein>
    <submittedName>
        <fullName evidence="2">Alpha/beta hydrolase fold-1</fullName>
    </submittedName>
</protein>
<accession>A0A5N6UC63</accession>
<dbReference type="OrthoDB" id="408373at2759"/>
<gene>
    <name evidence="2" type="ORF">BDV40DRAFT_306338</name>
</gene>